<dbReference type="SUPFAM" id="SSF141322">
    <property type="entry name" value="NfeD domain-like"/>
    <property type="match status" value="1"/>
</dbReference>
<protein>
    <submittedName>
        <fullName evidence="8">Nodulation efficiency protein NfeD</fullName>
    </submittedName>
</protein>
<evidence type="ECO:0000313" key="7">
    <source>
        <dbReference type="EMBL" id="KGN85988.1"/>
    </source>
</evidence>
<dbReference type="Gene3D" id="2.40.50.140">
    <property type="entry name" value="Nucleic acid-binding proteins"/>
    <property type="match status" value="1"/>
</dbReference>
<accession>A0A0A2EN28</accession>
<evidence type="ECO:0000259" key="6">
    <source>
        <dbReference type="Pfam" id="PF01957"/>
    </source>
</evidence>
<dbReference type="InterPro" id="IPR002810">
    <property type="entry name" value="NfeD-like_C"/>
</dbReference>
<keyword evidence="2 5" id="KW-0812">Transmembrane</keyword>
<keyword evidence="3 5" id="KW-1133">Transmembrane helix</keyword>
<evidence type="ECO:0000313" key="9">
    <source>
        <dbReference type="Proteomes" id="UP000030130"/>
    </source>
</evidence>
<dbReference type="EMBL" id="JRAK01000011">
    <property type="protein sequence ID" value="KGN94589.1"/>
    <property type="molecule type" value="Genomic_DNA"/>
</dbReference>
<name>A0A0A2EN28_9PORP</name>
<dbReference type="Proteomes" id="UP000030130">
    <property type="component" value="Unassembled WGS sequence"/>
</dbReference>
<reference evidence="7 9" key="1">
    <citation type="submission" date="2014-08" db="EMBL/GenBank/DDBJ databases">
        <title>Porphyromonas gulae strain:COT-052_OH1451 Genome sequencing.</title>
        <authorList>
            <person name="Wallis C."/>
            <person name="Deusch O."/>
            <person name="O'Flynn C."/>
            <person name="Davis I."/>
            <person name="Jospin G."/>
            <person name="Darling A.E."/>
            <person name="Coil D.A."/>
            <person name="Alexiev A."/>
            <person name="Horsfall A."/>
            <person name="Kirkwood N."/>
            <person name="Harris S."/>
            <person name="Eisen J.A."/>
        </authorList>
    </citation>
    <scope>NUCLEOTIDE SEQUENCE [LARGE SCALE GENOMIC DNA]</scope>
    <source>
        <strain evidence="9">COT-052 OH1451</strain>
        <strain evidence="7">COT-052_OH1451</strain>
    </source>
</reference>
<evidence type="ECO:0000256" key="1">
    <source>
        <dbReference type="ARBA" id="ARBA00004141"/>
    </source>
</evidence>
<keyword evidence="4 5" id="KW-0472">Membrane</keyword>
<dbReference type="EMBL" id="JRAI01000044">
    <property type="protein sequence ID" value="KGN85988.1"/>
    <property type="molecule type" value="Genomic_DNA"/>
</dbReference>
<reference evidence="8 10" key="2">
    <citation type="submission" date="2014-08" db="EMBL/GenBank/DDBJ databases">
        <title>Porphyromonas gulae strain:COT-052_OH3439 Genome sequencing.</title>
        <authorList>
            <person name="Wallis C."/>
            <person name="Deusch O."/>
            <person name="O'Flynn C."/>
            <person name="Davis I."/>
            <person name="Jospin G."/>
            <person name="Darling A.E."/>
            <person name="Coil D.A."/>
            <person name="Alexiev A."/>
            <person name="Horsfall A."/>
            <person name="Kirkwood N."/>
            <person name="Harris S."/>
            <person name="Eisen J.A."/>
        </authorList>
    </citation>
    <scope>NUCLEOTIDE SEQUENCE [LARGE SCALE GENOMIC DNA]</scope>
    <source>
        <strain evidence="10">COT-052 OH3439</strain>
        <strain evidence="8">COT-052_OH3439</strain>
    </source>
</reference>
<dbReference type="Pfam" id="PF01957">
    <property type="entry name" value="NfeD"/>
    <property type="match status" value="1"/>
</dbReference>
<dbReference type="InterPro" id="IPR012340">
    <property type="entry name" value="NA-bd_OB-fold"/>
</dbReference>
<feature type="transmembrane region" description="Helical" evidence="5">
    <location>
        <begin position="51"/>
        <end position="69"/>
    </location>
</feature>
<evidence type="ECO:0000256" key="2">
    <source>
        <dbReference type="ARBA" id="ARBA00022692"/>
    </source>
</evidence>
<proteinExistence type="predicted"/>
<evidence type="ECO:0000313" key="8">
    <source>
        <dbReference type="EMBL" id="KGN94589.1"/>
    </source>
</evidence>
<gene>
    <name evidence="7" type="ORF">HR08_04790</name>
    <name evidence="8" type="ORF">HR15_00750</name>
</gene>
<keyword evidence="10" id="KW-1185">Reference proteome</keyword>
<evidence type="ECO:0000313" key="10">
    <source>
        <dbReference type="Proteomes" id="UP000030146"/>
    </source>
</evidence>
<dbReference type="eggNOG" id="COG1585">
    <property type="taxonomic scope" value="Bacteria"/>
</dbReference>
<sequence>MLFESITPVQWWLVAGILLFVFEIFTPGFFLACFGVGAFAAIIPAALGLSIVWQTVFFIVASLLSLFLLRPFMQKRAEKALPHVSTGADALVGRKVLVTETIDPTTDKGRVAVDGDIWTARSLTGEVIEKGVRVEIVSYESIVLNVVVLGNDKQ</sequence>
<evidence type="ECO:0000256" key="3">
    <source>
        <dbReference type="ARBA" id="ARBA00022989"/>
    </source>
</evidence>
<comment type="subcellular location">
    <subcellularLocation>
        <location evidence="1">Membrane</location>
        <topology evidence="1">Multi-pass membrane protein</topology>
    </subcellularLocation>
</comment>
<dbReference type="PATRIC" id="fig|111105.18.peg.1746"/>
<comment type="caution">
    <text evidence="8">The sequence shown here is derived from an EMBL/GenBank/DDBJ whole genome shotgun (WGS) entry which is preliminary data.</text>
</comment>
<feature type="domain" description="NfeD-like C-terminal" evidence="6">
    <location>
        <begin position="88"/>
        <end position="146"/>
    </location>
</feature>
<evidence type="ECO:0000256" key="4">
    <source>
        <dbReference type="ARBA" id="ARBA00023136"/>
    </source>
</evidence>
<dbReference type="PANTHER" id="PTHR33507">
    <property type="entry name" value="INNER MEMBRANE PROTEIN YBBJ"/>
    <property type="match status" value="1"/>
</dbReference>
<evidence type="ECO:0000256" key="5">
    <source>
        <dbReference type="SAM" id="Phobius"/>
    </source>
</evidence>
<feature type="transmembrane region" description="Helical" evidence="5">
    <location>
        <begin position="12"/>
        <end position="45"/>
    </location>
</feature>
<dbReference type="GO" id="GO:0005886">
    <property type="term" value="C:plasma membrane"/>
    <property type="evidence" value="ECO:0007669"/>
    <property type="project" value="TreeGrafter"/>
</dbReference>
<dbReference type="Proteomes" id="UP000030146">
    <property type="component" value="Unassembled WGS sequence"/>
</dbReference>
<dbReference type="OrthoDB" id="1119931at2"/>
<dbReference type="RefSeq" id="WP_018965642.1">
    <property type="nucleotide sequence ID" value="NZ_CALUCC010000023.1"/>
</dbReference>
<dbReference type="STRING" id="111105.HR09_04330"/>
<organism evidence="8 10">
    <name type="scientific">Porphyromonas gulae</name>
    <dbReference type="NCBI Taxonomy" id="111105"/>
    <lineage>
        <taxon>Bacteria</taxon>
        <taxon>Pseudomonadati</taxon>
        <taxon>Bacteroidota</taxon>
        <taxon>Bacteroidia</taxon>
        <taxon>Bacteroidales</taxon>
        <taxon>Porphyromonadaceae</taxon>
        <taxon>Porphyromonas</taxon>
    </lineage>
</organism>
<dbReference type="AlphaFoldDB" id="A0A0A2EN28"/>
<dbReference type="InterPro" id="IPR052165">
    <property type="entry name" value="Membrane_assoc_protease"/>
</dbReference>
<dbReference type="PANTHER" id="PTHR33507:SF3">
    <property type="entry name" value="INNER MEMBRANE PROTEIN YBBJ"/>
    <property type="match status" value="1"/>
</dbReference>